<sequence length="525" mass="60307">MSCSKKEKYTGALIGAAIGDALGWPNEQNSKNIRKNRNSIRTYVEWNRRAGGKYWPHEEKICAGEYSDDTQLIIATARSLLRGRQWSNFFRQAELPAWLKYERGGGGATKRAAQKWANNISPWDEKSNSPLEIKDYFMAGGNGVAMRILPHIFRNEENAEKIMEQVVLNGMYTHGHPRALIGAMLYAMAVRTLIQQDVVLSYGELIDVLIEEKQWSKLPEVNNIAIWKSEAERYAQYDYDRMWNECVIETINYLKIAKEALNQGILDLRDDTLQKLGCYNSKINGAGNVSAVVSIYLFSKYADDPTMAIYETANLSNADTDTLASMVGGLAGALNGKDWIPIELRGVQDYSLFEYLVEQMMDEKCDFLNSDKKYKLFNNEKMATLKIGESIECLPFGEITLKEIREDKPKRADMYVKVYIWKTAYGQTIFSRKIGKKALNLEQSVQYEVNEKHSSEILFTVQNLRDIKQILIKVSDANDFVEILCEIMKMKEENRISKEQIDGMKSKWRQYKMTKKQIVNIYELL</sequence>
<reference evidence="4 5" key="1">
    <citation type="journal article" date="2019" name="Nat. Med.">
        <title>A library of human gut bacterial isolates paired with longitudinal multiomics data enables mechanistic microbiome research.</title>
        <authorList>
            <person name="Poyet M."/>
            <person name="Groussin M."/>
            <person name="Gibbons S.M."/>
            <person name="Avila-Pacheco J."/>
            <person name="Jiang X."/>
            <person name="Kearney S.M."/>
            <person name="Perrotta A.R."/>
            <person name="Berdy B."/>
            <person name="Zhao S."/>
            <person name="Lieberman T.D."/>
            <person name="Swanson P.K."/>
            <person name="Smith M."/>
            <person name="Roesemann S."/>
            <person name="Alexander J.E."/>
            <person name="Rich S.A."/>
            <person name="Livny J."/>
            <person name="Vlamakis H."/>
            <person name="Clish C."/>
            <person name="Bullock K."/>
            <person name="Deik A."/>
            <person name="Scott J."/>
            <person name="Pierce K.A."/>
            <person name="Xavier R.J."/>
            <person name="Alm E.J."/>
        </authorList>
    </citation>
    <scope>NUCLEOTIDE SEQUENCE [LARGE SCALE GENOMIC DNA]</scope>
    <source>
        <strain evidence="4 5">BIOML-A1</strain>
    </source>
</reference>
<evidence type="ECO:0000256" key="1">
    <source>
        <dbReference type="ARBA" id="ARBA00010702"/>
    </source>
</evidence>
<dbReference type="Pfam" id="PF03747">
    <property type="entry name" value="ADP_ribosyl_GH"/>
    <property type="match status" value="1"/>
</dbReference>
<evidence type="ECO:0000256" key="3">
    <source>
        <dbReference type="PIRSR" id="PIRSR605502-1"/>
    </source>
</evidence>
<evidence type="ECO:0000256" key="2">
    <source>
        <dbReference type="ARBA" id="ARBA00022801"/>
    </source>
</evidence>
<accession>A0A7C9L1I6</accession>
<dbReference type="PANTHER" id="PTHR16222">
    <property type="entry name" value="ADP-RIBOSYLGLYCOHYDROLASE"/>
    <property type="match status" value="1"/>
</dbReference>
<dbReference type="EMBL" id="WKRD01000011">
    <property type="protein sequence ID" value="MSC58348.1"/>
    <property type="molecule type" value="Genomic_DNA"/>
</dbReference>
<name>A0A7C9L1I6_9FIRM</name>
<evidence type="ECO:0000313" key="4">
    <source>
        <dbReference type="EMBL" id="MSC58348.1"/>
    </source>
</evidence>
<comment type="cofactor">
    <cofactor evidence="3">
        <name>Mg(2+)</name>
        <dbReference type="ChEBI" id="CHEBI:18420"/>
    </cofactor>
    <text evidence="3">Binds 2 magnesium ions per subunit.</text>
</comment>
<comment type="similarity">
    <text evidence="1">Belongs to the ADP-ribosylglycohydrolase family.</text>
</comment>
<feature type="binding site" evidence="3">
    <location>
        <position position="68"/>
    </location>
    <ligand>
        <name>Mg(2+)</name>
        <dbReference type="ChEBI" id="CHEBI:18420"/>
        <label>1</label>
    </ligand>
</feature>
<dbReference type="SUPFAM" id="SSF101478">
    <property type="entry name" value="ADP-ribosylglycohydrolase"/>
    <property type="match status" value="1"/>
</dbReference>
<evidence type="ECO:0000313" key="5">
    <source>
        <dbReference type="Proteomes" id="UP000481964"/>
    </source>
</evidence>
<keyword evidence="3" id="KW-0479">Metal-binding</keyword>
<feature type="binding site" evidence="3">
    <location>
        <position position="69"/>
    </location>
    <ligand>
        <name>Mg(2+)</name>
        <dbReference type="ChEBI" id="CHEBI:18420"/>
        <label>1</label>
    </ligand>
</feature>
<dbReference type="InterPro" id="IPR050792">
    <property type="entry name" value="ADP-ribosylglycohydrolase"/>
</dbReference>
<organism evidence="4 5">
    <name type="scientific">Lachnospira eligens</name>
    <dbReference type="NCBI Taxonomy" id="39485"/>
    <lineage>
        <taxon>Bacteria</taxon>
        <taxon>Bacillati</taxon>
        <taxon>Bacillota</taxon>
        <taxon>Clostridia</taxon>
        <taxon>Lachnospirales</taxon>
        <taxon>Lachnospiraceae</taxon>
        <taxon>Lachnospira</taxon>
    </lineage>
</organism>
<dbReference type="GO" id="GO:0046872">
    <property type="term" value="F:metal ion binding"/>
    <property type="evidence" value="ECO:0007669"/>
    <property type="project" value="UniProtKB-KW"/>
</dbReference>
<dbReference type="Proteomes" id="UP000481964">
    <property type="component" value="Unassembled WGS sequence"/>
</dbReference>
<feature type="binding site" evidence="3">
    <location>
        <position position="322"/>
    </location>
    <ligand>
        <name>Mg(2+)</name>
        <dbReference type="ChEBI" id="CHEBI:18420"/>
        <label>1</label>
    </ligand>
</feature>
<evidence type="ECO:0008006" key="6">
    <source>
        <dbReference type="Google" id="ProtNLM"/>
    </source>
</evidence>
<dbReference type="AlphaFoldDB" id="A0A7C9L1I6"/>
<feature type="binding site" evidence="3">
    <location>
        <position position="67"/>
    </location>
    <ligand>
        <name>Mg(2+)</name>
        <dbReference type="ChEBI" id="CHEBI:18420"/>
        <label>1</label>
    </ligand>
</feature>
<dbReference type="GO" id="GO:0016787">
    <property type="term" value="F:hydrolase activity"/>
    <property type="evidence" value="ECO:0007669"/>
    <property type="project" value="UniProtKB-KW"/>
</dbReference>
<comment type="caution">
    <text evidence="4">The sequence shown here is derived from an EMBL/GenBank/DDBJ whole genome shotgun (WGS) entry which is preliminary data.</text>
</comment>
<feature type="binding site" evidence="3">
    <location>
        <position position="319"/>
    </location>
    <ligand>
        <name>Mg(2+)</name>
        <dbReference type="ChEBI" id="CHEBI:18420"/>
        <label>1</label>
    </ligand>
</feature>
<dbReference type="RefSeq" id="WP_154301261.1">
    <property type="nucleotide sequence ID" value="NZ_WKRD01000011.1"/>
</dbReference>
<protein>
    <recommendedName>
        <fullName evidence="6">ADP-ribosylglycohydrolase family protein</fullName>
    </recommendedName>
</protein>
<keyword evidence="2" id="KW-0378">Hydrolase</keyword>
<dbReference type="InterPro" id="IPR036705">
    <property type="entry name" value="Ribosyl_crysJ1_sf"/>
</dbReference>
<dbReference type="InterPro" id="IPR005502">
    <property type="entry name" value="Ribosyl_crysJ1"/>
</dbReference>
<dbReference type="PANTHER" id="PTHR16222:SF24">
    <property type="entry name" value="ADP-RIBOSYLHYDROLASE ARH3"/>
    <property type="match status" value="1"/>
</dbReference>
<keyword evidence="3" id="KW-0460">Magnesium</keyword>
<feature type="binding site" evidence="3">
    <location>
        <position position="321"/>
    </location>
    <ligand>
        <name>Mg(2+)</name>
        <dbReference type="ChEBI" id="CHEBI:18420"/>
        <label>1</label>
    </ligand>
</feature>
<gene>
    <name evidence="4" type="ORF">GKE48_12980</name>
</gene>
<proteinExistence type="inferred from homology"/>
<dbReference type="Gene3D" id="1.10.4080.10">
    <property type="entry name" value="ADP-ribosylation/Crystallin J1"/>
    <property type="match status" value="1"/>
</dbReference>